<evidence type="ECO:0000256" key="2">
    <source>
        <dbReference type="RuleBase" id="RU366048"/>
    </source>
</evidence>
<evidence type="ECO:0000313" key="4">
    <source>
        <dbReference type="EMBL" id="KAJ0400210.1"/>
    </source>
</evidence>
<comment type="caution">
    <text evidence="4">The sequence shown here is derived from an EMBL/GenBank/DDBJ whole genome shotgun (WGS) entry which is preliminary data.</text>
</comment>
<comment type="similarity">
    <text evidence="1 2">Belongs to the prohibitin family.</text>
</comment>
<dbReference type="CDD" id="cd03401">
    <property type="entry name" value="SPFH_prohibitin"/>
    <property type="match status" value="1"/>
</dbReference>
<keyword evidence="5" id="KW-1185">Reference proteome</keyword>
<sequence length="274" mass="30347">MAARFLNRVATIGTAVGIGGFVAQECLYDVDGGHRAVIFDRKDGILKKTVGEGTHFKIPFFQYPTILDVRSNYRMISSRTGTKDLQMVNISLRVLHHPQEEHLPTIFAEYGADYAERILPSVGNEVLKSVVAQYDASELLTFRDKVSRQISAELNARAKQFFLTLDDVSITHLEYGPEFTRAVELKQVAQQEAERQKFVVMRSEQERQAAIIKAEGESEAARLVSDAIAKSGSGFIDVQRIDAAKDIAETLAKSRNVTYLPNSNNGGVLLGLQA</sequence>
<dbReference type="Proteomes" id="UP001209570">
    <property type="component" value="Unassembled WGS sequence"/>
</dbReference>
<gene>
    <name evidence="4" type="ORF">P43SY_009527</name>
</gene>
<organism evidence="4 5">
    <name type="scientific">Pythium insidiosum</name>
    <name type="common">Pythiosis disease agent</name>
    <dbReference type="NCBI Taxonomy" id="114742"/>
    <lineage>
        <taxon>Eukaryota</taxon>
        <taxon>Sar</taxon>
        <taxon>Stramenopiles</taxon>
        <taxon>Oomycota</taxon>
        <taxon>Peronosporomycetes</taxon>
        <taxon>Pythiales</taxon>
        <taxon>Pythiaceae</taxon>
        <taxon>Pythium</taxon>
    </lineage>
</organism>
<protein>
    <recommendedName>
        <fullName evidence="2">Prohibitin</fullName>
    </recommendedName>
</protein>
<dbReference type="InterPro" id="IPR036013">
    <property type="entry name" value="Band_7/SPFH_dom_sf"/>
</dbReference>
<dbReference type="PANTHER" id="PTHR23222">
    <property type="entry name" value="PROHIBITIN"/>
    <property type="match status" value="1"/>
</dbReference>
<dbReference type="PANTHER" id="PTHR23222:SF0">
    <property type="entry name" value="PROHIBITIN 1"/>
    <property type="match status" value="1"/>
</dbReference>
<evidence type="ECO:0000313" key="5">
    <source>
        <dbReference type="Proteomes" id="UP001209570"/>
    </source>
</evidence>
<dbReference type="GO" id="GO:0007005">
    <property type="term" value="P:mitochondrion organization"/>
    <property type="evidence" value="ECO:0007669"/>
    <property type="project" value="TreeGrafter"/>
</dbReference>
<dbReference type="AlphaFoldDB" id="A0AAD5LIM8"/>
<dbReference type="SMART" id="SM00244">
    <property type="entry name" value="PHB"/>
    <property type="match status" value="1"/>
</dbReference>
<feature type="domain" description="Band 7" evidence="3">
    <location>
        <begin position="26"/>
        <end position="187"/>
    </location>
</feature>
<keyword evidence="2" id="KW-0472">Membrane</keyword>
<comment type="subcellular location">
    <subcellularLocation>
        <location evidence="2">Mitochondrion inner membrane</location>
    </subcellularLocation>
</comment>
<dbReference type="InterPro" id="IPR001107">
    <property type="entry name" value="Band_7"/>
</dbReference>
<proteinExistence type="inferred from homology"/>
<dbReference type="GO" id="GO:0005743">
    <property type="term" value="C:mitochondrial inner membrane"/>
    <property type="evidence" value="ECO:0007669"/>
    <property type="project" value="UniProtKB-SubCell"/>
</dbReference>
<keyword evidence="2" id="KW-0496">Mitochondrion</keyword>
<dbReference type="Pfam" id="PF01145">
    <property type="entry name" value="Band_7"/>
    <property type="match status" value="1"/>
</dbReference>
<dbReference type="EMBL" id="JAKCXM010000160">
    <property type="protein sequence ID" value="KAJ0400210.1"/>
    <property type="molecule type" value="Genomic_DNA"/>
</dbReference>
<dbReference type="FunFam" id="3.30.479.30:FF:000001">
    <property type="entry name" value="Prohibitin 2"/>
    <property type="match status" value="1"/>
</dbReference>
<keyword evidence="2" id="KW-0999">Mitochondrion inner membrane</keyword>
<dbReference type="InterPro" id="IPR000163">
    <property type="entry name" value="Prohibitin"/>
</dbReference>
<dbReference type="Gene3D" id="3.30.479.30">
    <property type="entry name" value="Band 7 domain"/>
    <property type="match status" value="1"/>
</dbReference>
<name>A0AAD5LIM8_PYTIN</name>
<accession>A0AAD5LIM8</accession>
<dbReference type="PRINTS" id="PR00679">
    <property type="entry name" value="PROHIBITIN"/>
</dbReference>
<reference evidence="4" key="1">
    <citation type="submission" date="2021-12" db="EMBL/GenBank/DDBJ databases">
        <title>Prjna785345.</title>
        <authorList>
            <person name="Rujirawat T."/>
            <person name="Krajaejun T."/>
        </authorList>
    </citation>
    <scope>NUCLEOTIDE SEQUENCE</scope>
    <source>
        <strain evidence="4">Pi057C3</strain>
    </source>
</reference>
<evidence type="ECO:0000259" key="3">
    <source>
        <dbReference type="SMART" id="SM00244"/>
    </source>
</evidence>
<evidence type="ECO:0000256" key="1">
    <source>
        <dbReference type="ARBA" id="ARBA00009658"/>
    </source>
</evidence>
<dbReference type="SUPFAM" id="SSF117892">
    <property type="entry name" value="Band 7/SPFH domain"/>
    <property type="match status" value="1"/>
</dbReference>